<accession>A0A5S6QFP9</accession>
<proteinExistence type="predicted"/>
<organism evidence="1 2">
    <name type="scientific">Trichuris muris</name>
    <name type="common">Mouse whipworm</name>
    <dbReference type="NCBI Taxonomy" id="70415"/>
    <lineage>
        <taxon>Eukaryota</taxon>
        <taxon>Metazoa</taxon>
        <taxon>Ecdysozoa</taxon>
        <taxon>Nematoda</taxon>
        <taxon>Enoplea</taxon>
        <taxon>Dorylaimia</taxon>
        <taxon>Trichinellida</taxon>
        <taxon>Trichuridae</taxon>
        <taxon>Trichuris</taxon>
    </lineage>
</organism>
<dbReference type="WBParaSite" id="TMUE_2000006009.1">
    <property type="protein sequence ID" value="TMUE_2000006009.1"/>
    <property type="gene ID" value="WBGene00292975"/>
</dbReference>
<reference evidence="2" key="1">
    <citation type="submission" date="2019-12" db="UniProtKB">
        <authorList>
            <consortium name="WormBaseParasite"/>
        </authorList>
    </citation>
    <scope>IDENTIFICATION</scope>
</reference>
<evidence type="ECO:0000313" key="2">
    <source>
        <dbReference type="WBParaSite" id="TMUE_2000006009.1"/>
    </source>
</evidence>
<dbReference type="AlphaFoldDB" id="A0A5S6QFP9"/>
<dbReference type="Proteomes" id="UP000046395">
    <property type="component" value="Unassembled WGS sequence"/>
</dbReference>
<protein>
    <submittedName>
        <fullName evidence="2">Uncharacterized protein</fullName>
    </submittedName>
</protein>
<sequence length="132" mass="14299">MSQLTGCFVCSSVIAHNSTFILYQKLASSLALTLLHSESTTLLQRQSLPTGILFRSSECTLWVRGGENFGVTPHQTIRSFKRDGIIKSPGLTAFPACRSVGSTVTVNPLSSVSFLTIMSCLLTISPYVKLQV</sequence>
<keyword evidence="1" id="KW-1185">Reference proteome</keyword>
<evidence type="ECO:0000313" key="1">
    <source>
        <dbReference type="Proteomes" id="UP000046395"/>
    </source>
</evidence>
<name>A0A5S6QFP9_TRIMR</name>